<organism evidence="1 2">
    <name type="scientific">Fusarium longipes</name>
    <dbReference type="NCBI Taxonomy" id="694270"/>
    <lineage>
        <taxon>Eukaryota</taxon>
        <taxon>Fungi</taxon>
        <taxon>Dikarya</taxon>
        <taxon>Ascomycota</taxon>
        <taxon>Pezizomycotina</taxon>
        <taxon>Sordariomycetes</taxon>
        <taxon>Hypocreomycetidae</taxon>
        <taxon>Hypocreales</taxon>
        <taxon>Nectriaceae</taxon>
        <taxon>Fusarium</taxon>
    </lineage>
</organism>
<dbReference type="OrthoDB" id="10563013at2759"/>
<name>A0A395T5S9_9HYPO</name>
<proteinExistence type="predicted"/>
<dbReference type="AlphaFoldDB" id="A0A395T5S9"/>
<reference evidence="1 2" key="1">
    <citation type="journal article" date="2018" name="PLoS Pathog.">
        <title>Evolution of structural diversity of trichothecenes, a family of toxins produced by plant pathogenic and entomopathogenic fungi.</title>
        <authorList>
            <person name="Proctor R.H."/>
            <person name="McCormick S.P."/>
            <person name="Kim H.S."/>
            <person name="Cardoza R.E."/>
            <person name="Stanley A.M."/>
            <person name="Lindo L."/>
            <person name="Kelly A."/>
            <person name="Brown D.W."/>
            <person name="Lee T."/>
            <person name="Vaughan M.M."/>
            <person name="Alexander N.J."/>
            <person name="Busman M."/>
            <person name="Gutierrez S."/>
        </authorList>
    </citation>
    <scope>NUCLEOTIDE SEQUENCE [LARGE SCALE GENOMIC DNA]</scope>
    <source>
        <strain evidence="1 2">NRRL 20695</strain>
    </source>
</reference>
<dbReference type="EMBL" id="PXOG01000037">
    <property type="protein sequence ID" value="RGP80031.1"/>
    <property type="molecule type" value="Genomic_DNA"/>
</dbReference>
<dbReference type="STRING" id="694270.A0A395T5S9"/>
<dbReference type="Proteomes" id="UP000266234">
    <property type="component" value="Unassembled WGS sequence"/>
</dbReference>
<evidence type="ECO:0000313" key="2">
    <source>
        <dbReference type="Proteomes" id="UP000266234"/>
    </source>
</evidence>
<accession>A0A395T5S9</accession>
<keyword evidence="2" id="KW-1185">Reference proteome</keyword>
<protein>
    <submittedName>
        <fullName evidence="1">Uncharacterized protein</fullName>
    </submittedName>
</protein>
<gene>
    <name evidence="1" type="ORF">FLONG3_1802</name>
</gene>
<comment type="caution">
    <text evidence="1">The sequence shown here is derived from an EMBL/GenBank/DDBJ whole genome shotgun (WGS) entry which is preliminary data.</text>
</comment>
<evidence type="ECO:0000313" key="1">
    <source>
        <dbReference type="EMBL" id="RGP80031.1"/>
    </source>
</evidence>
<sequence length="84" mass="9307">MSGHLEVLPRDPDGYALLPRQPLAIRATENFTYDDQDDYVPASVKGKIAPHLKIHGGFEIPRGEECFKVVVPNPDPNWALVVAI</sequence>